<evidence type="ECO:0000313" key="11">
    <source>
        <dbReference type="Proteomes" id="UP000006039"/>
    </source>
</evidence>
<name>J3P190_GAET3</name>
<dbReference type="PANTHER" id="PTHR33048">
    <property type="entry name" value="PTH11-LIKE INTEGRAL MEMBRANE PROTEIN (AFU_ORTHOLOGUE AFUA_5G11245)"/>
    <property type="match status" value="1"/>
</dbReference>
<evidence type="ECO:0000256" key="2">
    <source>
        <dbReference type="ARBA" id="ARBA00022692"/>
    </source>
</evidence>
<dbReference type="EMBL" id="GL385397">
    <property type="protein sequence ID" value="EJT77375.1"/>
    <property type="molecule type" value="Genomic_DNA"/>
</dbReference>
<feature type="compositionally biased region" description="Polar residues" evidence="6">
    <location>
        <begin position="238"/>
        <end position="247"/>
    </location>
</feature>
<reference evidence="11" key="1">
    <citation type="submission" date="2010-07" db="EMBL/GenBank/DDBJ databases">
        <title>The genome sequence of Gaeumannomyces graminis var. tritici strain R3-111a-1.</title>
        <authorList>
            <consortium name="The Broad Institute Genome Sequencing Platform"/>
            <person name="Ma L.-J."/>
            <person name="Dead R."/>
            <person name="Young S."/>
            <person name="Zeng Q."/>
            <person name="Koehrsen M."/>
            <person name="Alvarado L."/>
            <person name="Berlin A."/>
            <person name="Chapman S.B."/>
            <person name="Chen Z."/>
            <person name="Freedman E."/>
            <person name="Gellesch M."/>
            <person name="Goldberg J."/>
            <person name="Griggs A."/>
            <person name="Gujja S."/>
            <person name="Heilman E.R."/>
            <person name="Heiman D."/>
            <person name="Hepburn T."/>
            <person name="Howarth C."/>
            <person name="Jen D."/>
            <person name="Larson L."/>
            <person name="Mehta T."/>
            <person name="Neiman D."/>
            <person name="Pearson M."/>
            <person name="Roberts A."/>
            <person name="Saif S."/>
            <person name="Shea T."/>
            <person name="Shenoy N."/>
            <person name="Sisk P."/>
            <person name="Stolte C."/>
            <person name="Sykes S."/>
            <person name="Walk T."/>
            <person name="White J."/>
            <person name="Yandava C."/>
            <person name="Haas B."/>
            <person name="Nusbaum C."/>
            <person name="Birren B."/>
        </authorList>
    </citation>
    <scope>NUCLEOTIDE SEQUENCE [LARGE SCALE GENOMIC DNA]</scope>
    <source>
        <strain evidence="11">R3-111a-1</strain>
    </source>
</reference>
<reference evidence="9" key="2">
    <citation type="submission" date="2010-07" db="EMBL/GenBank/DDBJ databases">
        <authorList>
            <consortium name="The Broad Institute Genome Sequencing Platform"/>
            <consortium name="Broad Institute Genome Sequencing Center for Infectious Disease"/>
            <person name="Ma L.-J."/>
            <person name="Dead R."/>
            <person name="Young S."/>
            <person name="Zeng Q."/>
            <person name="Koehrsen M."/>
            <person name="Alvarado L."/>
            <person name="Berlin A."/>
            <person name="Chapman S.B."/>
            <person name="Chen Z."/>
            <person name="Freedman E."/>
            <person name="Gellesch M."/>
            <person name="Goldberg J."/>
            <person name="Griggs A."/>
            <person name="Gujja S."/>
            <person name="Heilman E.R."/>
            <person name="Heiman D."/>
            <person name="Hepburn T."/>
            <person name="Howarth C."/>
            <person name="Jen D."/>
            <person name="Larson L."/>
            <person name="Mehta T."/>
            <person name="Neiman D."/>
            <person name="Pearson M."/>
            <person name="Roberts A."/>
            <person name="Saif S."/>
            <person name="Shea T."/>
            <person name="Shenoy N."/>
            <person name="Sisk P."/>
            <person name="Stolte C."/>
            <person name="Sykes S."/>
            <person name="Walk T."/>
            <person name="White J."/>
            <person name="Yandava C."/>
            <person name="Haas B."/>
            <person name="Nusbaum C."/>
            <person name="Birren B."/>
        </authorList>
    </citation>
    <scope>NUCLEOTIDE SEQUENCE</scope>
    <source>
        <strain evidence="9">R3-111a-1</strain>
    </source>
</reference>
<reference evidence="10" key="5">
    <citation type="submission" date="2018-04" db="UniProtKB">
        <authorList>
            <consortium name="EnsemblFungi"/>
        </authorList>
    </citation>
    <scope>IDENTIFICATION</scope>
    <source>
        <strain evidence="10">R3-111a-1</strain>
    </source>
</reference>
<dbReference type="Proteomes" id="UP000006039">
    <property type="component" value="Unassembled WGS sequence"/>
</dbReference>
<feature type="region of interest" description="Disordered" evidence="6">
    <location>
        <begin position="238"/>
        <end position="264"/>
    </location>
</feature>
<evidence type="ECO:0000256" key="4">
    <source>
        <dbReference type="ARBA" id="ARBA00023136"/>
    </source>
</evidence>
<dbReference type="GO" id="GO:0016020">
    <property type="term" value="C:membrane"/>
    <property type="evidence" value="ECO:0007669"/>
    <property type="project" value="UniProtKB-SubCell"/>
</dbReference>
<dbReference type="GeneID" id="20347745"/>
<keyword evidence="2 7" id="KW-0812">Transmembrane</keyword>
<evidence type="ECO:0000256" key="1">
    <source>
        <dbReference type="ARBA" id="ARBA00004141"/>
    </source>
</evidence>
<gene>
    <name evidence="10" type="primary">20347745</name>
    <name evidence="9" type="ORF">GGTG_07287</name>
</gene>
<evidence type="ECO:0000256" key="7">
    <source>
        <dbReference type="SAM" id="Phobius"/>
    </source>
</evidence>
<dbReference type="STRING" id="644352.J3P190"/>
<dbReference type="eggNOG" id="ENOG502RMI4">
    <property type="taxonomic scope" value="Eukaryota"/>
</dbReference>
<reference evidence="9" key="3">
    <citation type="submission" date="2010-09" db="EMBL/GenBank/DDBJ databases">
        <title>Annotation of Gaeumannomyces graminis var. tritici R3-111a-1.</title>
        <authorList>
            <consortium name="The Broad Institute Genome Sequencing Platform"/>
            <person name="Ma L.-J."/>
            <person name="Dead R."/>
            <person name="Young S.K."/>
            <person name="Zeng Q."/>
            <person name="Gargeya S."/>
            <person name="Fitzgerald M."/>
            <person name="Haas B."/>
            <person name="Abouelleil A."/>
            <person name="Alvarado L."/>
            <person name="Arachchi H.M."/>
            <person name="Berlin A."/>
            <person name="Brown A."/>
            <person name="Chapman S.B."/>
            <person name="Chen Z."/>
            <person name="Dunbar C."/>
            <person name="Freedman E."/>
            <person name="Gearin G."/>
            <person name="Gellesch M."/>
            <person name="Goldberg J."/>
            <person name="Griggs A."/>
            <person name="Gujja S."/>
            <person name="Heiman D."/>
            <person name="Howarth C."/>
            <person name="Larson L."/>
            <person name="Lui A."/>
            <person name="MacDonald P.J.P."/>
            <person name="Mehta T."/>
            <person name="Montmayeur A."/>
            <person name="Murphy C."/>
            <person name="Neiman D."/>
            <person name="Pearson M."/>
            <person name="Priest M."/>
            <person name="Roberts A."/>
            <person name="Saif S."/>
            <person name="Shea T."/>
            <person name="Shenoy N."/>
            <person name="Sisk P."/>
            <person name="Stolte C."/>
            <person name="Sykes S."/>
            <person name="Yandava C."/>
            <person name="Wortman J."/>
            <person name="Nusbaum C."/>
            <person name="Birren B."/>
        </authorList>
    </citation>
    <scope>NUCLEOTIDE SEQUENCE</scope>
    <source>
        <strain evidence="9">R3-111a-1</strain>
    </source>
</reference>
<keyword evidence="11" id="KW-1185">Reference proteome</keyword>
<comment type="subcellular location">
    <subcellularLocation>
        <location evidence="1">Membrane</location>
        <topology evidence="1">Multi-pass membrane protein</topology>
    </subcellularLocation>
</comment>
<dbReference type="InterPro" id="IPR049326">
    <property type="entry name" value="Rhodopsin_dom_fungi"/>
</dbReference>
<comment type="similarity">
    <text evidence="5">Belongs to the SAT4 family.</text>
</comment>
<organism evidence="9">
    <name type="scientific">Gaeumannomyces tritici (strain R3-111a-1)</name>
    <name type="common">Wheat and barley take-all root rot fungus</name>
    <name type="synonym">Gaeumannomyces graminis var. tritici</name>
    <dbReference type="NCBI Taxonomy" id="644352"/>
    <lineage>
        <taxon>Eukaryota</taxon>
        <taxon>Fungi</taxon>
        <taxon>Dikarya</taxon>
        <taxon>Ascomycota</taxon>
        <taxon>Pezizomycotina</taxon>
        <taxon>Sordariomycetes</taxon>
        <taxon>Sordariomycetidae</taxon>
        <taxon>Magnaporthales</taxon>
        <taxon>Magnaporthaceae</taxon>
        <taxon>Gaeumannomyces</taxon>
    </lineage>
</organism>
<feature type="transmembrane region" description="Helical" evidence="7">
    <location>
        <begin position="84"/>
        <end position="108"/>
    </location>
</feature>
<evidence type="ECO:0000313" key="9">
    <source>
        <dbReference type="EMBL" id="EJT77375.1"/>
    </source>
</evidence>
<feature type="domain" description="Rhodopsin" evidence="8">
    <location>
        <begin position="6"/>
        <end position="188"/>
    </location>
</feature>
<feature type="transmembrane region" description="Helical" evidence="7">
    <location>
        <begin position="33"/>
        <end position="54"/>
    </location>
</feature>
<accession>J3P190</accession>
<dbReference type="RefSeq" id="XP_009223375.1">
    <property type="nucleotide sequence ID" value="XM_009225111.1"/>
</dbReference>
<evidence type="ECO:0000259" key="8">
    <source>
        <dbReference type="Pfam" id="PF20684"/>
    </source>
</evidence>
<protein>
    <recommendedName>
        <fullName evidence="8">Rhodopsin domain-containing protein</fullName>
    </recommendedName>
</protein>
<dbReference type="EnsemblFungi" id="EJT77375">
    <property type="protein sequence ID" value="EJT77375"/>
    <property type="gene ID" value="GGTG_07287"/>
</dbReference>
<evidence type="ECO:0000256" key="3">
    <source>
        <dbReference type="ARBA" id="ARBA00022989"/>
    </source>
</evidence>
<dbReference type="AlphaFoldDB" id="J3P190"/>
<proteinExistence type="inferred from homology"/>
<keyword evidence="4 7" id="KW-0472">Membrane</keyword>
<evidence type="ECO:0000313" key="10">
    <source>
        <dbReference type="EnsemblFungi" id="EJT77375"/>
    </source>
</evidence>
<evidence type="ECO:0000256" key="5">
    <source>
        <dbReference type="ARBA" id="ARBA00038359"/>
    </source>
</evidence>
<sequence>MLAVPAYALSTVLTKCAICVYFFRLTISREVRIIAYATMALAAGQCLTLSVNTITCAASTKNLSSTLFAQSDPDGYPACAKTSLVWVITAFVNSFTDLVLLVLPLWILQPLRAPWRKKLVVMGVLMGGGLQHIQRVDLGGALVVSRNADLSVLDVMLQRADAEPLSSNVELLFGLICACLPAAKAPFNHVQKAKRSSTSFRQIKLRTLTQPAPGALPSQGALGGGGVVRLGSSDPTTAYKESNFTAKHSNSHNHNSSIHGFEPG</sequence>
<dbReference type="VEuPathDB" id="FungiDB:GGTG_07287"/>
<dbReference type="OrthoDB" id="5342292at2759"/>
<reference evidence="10" key="4">
    <citation type="journal article" date="2015" name="G3 (Bethesda)">
        <title>Genome sequences of three phytopathogenic species of the Magnaporthaceae family of fungi.</title>
        <authorList>
            <person name="Okagaki L.H."/>
            <person name="Nunes C.C."/>
            <person name="Sailsbery J."/>
            <person name="Clay B."/>
            <person name="Brown D."/>
            <person name="John T."/>
            <person name="Oh Y."/>
            <person name="Young N."/>
            <person name="Fitzgerald M."/>
            <person name="Haas B.J."/>
            <person name="Zeng Q."/>
            <person name="Young S."/>
            <person name="Adiconis X."/>
            <person name="Fan L."/>
            <person name="Levin J.Z."/>
            <person name="Mitchell T.K."/>
            <person name="Okubara P.A."/>
            <person name="Farman M.L."/>
            <person name="Kohn L.M."/>
            <person name="Birren B."/>
            <person name="Ma L.-J."/>
            <person name="Dean R.A."/>
        </authorList>
    </citation>
    <scope>NUCLEOTIDE SEQUENCE</scope>
    <source>
        <strain evidence="10">R3-111a-1</strain>
    </source>
</reference>
<feature type="transmembrane region" description="Helical" evidence="7">
    <location>
        <begin position="6"/>
        <end position="26"/>
    </location>
</feature>
<dbReference type="Pfam" id="PF20684">
    <property type="entry name" value="Fung_rhodopsin"/>
    <property type="match status" value="1"/>
</dbReference>
<dbReference type="HOGENOM" id="CLU_1053895_0_0_1"/>
<evidence type="ECO:0000256" key="6">
    <source>
        <dbReference type="SAM" id="MobiDB-lite"/>
    </source>
</evidence>
<dbReference type="PANTHER" id="PTHR33048:SF47">
    <property type="entry name" value="INTEGRAL MEMBRANE PROTEIN-RELATED"/>
    <property type="match status" value="1"/>
</dbReference>
<keyword evidence="3 7" id="KW-1133">Transmembrane helix</keyword>
<dbReference type="InterPro" id="IPR052337">
    <property type="entry name" value="SAT4-like"/>
</dbReference>